<dbReference type="Proteomes" id="UP000269721">
    <property type="component" value="Unassembled WGS sequence"/>
</dbReference>
<reference evidence="6" key="1">
    <citation type="journal article" date="2018" name="Nat. Microbiol.">
        <title>Leveraging single-cell genomics to expand the fungal tree of life.</title>
        <authorList>
            <person name="Ahrendt S.R."/>
            <person name="Quandt C.A."/>
            <person name="Ciobanu D."/>
            <person name="Clum A."/>
            <person name="Salamov A."/>
            <person name="Andreopoulos B."/>
            <person name="Cheng J.F."/>
            <person name="Woyke T."/>
            <person name="Pelin A."/>
            <person name="Henrissat B."/>
            <person name="Reynolds N.K."/>
            <person name="Benny G.L."/>
            <person name="Smith M.E."/>
            <person name="James T.Y."/>
            <person name="Grigoriev I.V."/>
        </authorList>
    </citation>
    <scope>NUCLEOTIDE SEQUENCE [LARGE SCALE GENOMIC DNA]</scope>
</reference>
<dbReference type="Gene3D" id="1.25.40.180">
    <property type="match status" value="1"/>
</dbReference>
<evidence type="ECO:0000313" key="6">
    <source>
        <dbReference type="Proteomes" id="UP000269721"/>
    </source>
</evidence>
<dbReference type="InterPro" id="IPR003890">
    <property type="entry name" value="MIF4G-like_typ-3"/>
</dbReference>
<dbReference type="SUPFAM" id="SSF48371">
    <property type="entry name" value="ARM repeat"/>
    <property type="match status" value="1"/>
</dbReference>
<dbReference type="OrthoDB" id="514777at2759"/>
<dbReference type="GO" id="GO:0003729">
    <property type="term" value="F:mRNA binding"/>
    <property type="evidence" value="ECO:0007669"/>
    <property type="project" value="TreeGrafter"/>
</dbReference>
<dbReference type="PANTHER" id="PTHR23253:SF9">
    <property type="entry name" value="EUKARYOTIC TRANSLATION INITIATION FACTOR 4 GAMMA 2"/>
    <property type="match status" value="1"/>
</dbReference>
<comment type="similarity">
    <text evidence="1">Belongs to the eukaryotic initiation factor 4G family.</text>
</comment>
<accession>A0A4P9WDR9</accession>
<name>A0A4P9WDR9_9FUNG</name>
<dbReference type="GO" id="GO:0003743">
    <property type="term" value="F:translation initiation factor activity"/>
    <property type="evidence" value="ECO:0007669"/>
    <property type="project" value="UniProtKB-KW"/>
</dbReference>
<dbReference type="InterPro" id="IPR016024">
    <property type="entry name" value="ARM-type_fold"/>
</dbReference>
<proteinExistence type="inferred from homology"/>
<dbReference type="SMART" id="SM00543">
    <property type="entry name" value="MIF4G"/>
    <property type="match status" value="1"/>
</dbReference>
<keyword evidence="6" id="KW-1185">Reference proteome</keyword>
<keyword evidence="3" id="KW-0648">Protein biosynthesis</keyword>
<dbReference type="AlphaFoldDB" id="A0A4P9WDR9"/>
<keyword evidence="2" id="KW-0396">Initiation factor</keyword>
<organism evidence="5 6">
    <name type="scientific">Blyttiomyces helicus</name>
    <dbReference type="NCBI Taxonomy" id="388810"/>
    <lineage>
        <taxon>Eukaryota</taxon>
        <taxon>Fungi</taxon>
        <taxon>Fungi incertae sedis</taxon>
        <taxon>Chytridiomycota</taxon>
        <taxon>Chytridiomycota incertae sedis</taxon>
        <taxon>Chytridiomycetes</taxon>
        <taxon>Chytridiomycetes incertae sedis</taxon>
        <taxon>Blyttiomyces</taxon>
    </lineage>
</organism>
<evidence type="ECO:0000313" key="5">
    <source>
        <dbReference type="EMBL" id="RKO88506.1"/>
    </source>
</evidence>
<evidence type="ECO:0000256" key="3">
    <source>
        <dbReference type="ARBA" id="ARBA00022917"/>
    </source>
</evidence>
<feature type="non-terminal residue" evidence="5">
    <location>
        <position position="1"/>
    </location>
</feature>
<evidence type="ECO:0000259" key="4">
    <source>
        <dbReference type="SMART" id="SM00543"/>
    </source>
</evidence>
<dbReference type="PANTHER" id="PTHR23253">
    <property type="entry name" value="EUKARYOTIC TRANSLATION INITIATION FACTOR 4 GAMMA"/>
    <property type="match status" value="1"/>
</dbReference>
<feature type="domain" description="MIF4G" evidence="4">
    <location>
        <begin position="1"/>
        <end position="232"/>
    </location>
</feature>
<protein>
    <submittedName>
        <fullName evidence="5">Armadillo-type protein</fullName>
    </submittedName>
</protein>
<dbReference type="GO" id="GO:0016281">
    <property type="term" value="C:eukaryotic translation initiation factor 4F complex"/>
    <property type="evidence" value="ECO:0007669"/>
    <property type="project" value="TreeGrafter"/>
</dbReference>
<gene>
    <name evidence="5" type="ORF">BDK51DRAFT_12022</name>
</gene>
<evidence type="ECO:0000256" key="2">
    <source>
        <dbReference type="ARBA" id="ARBA00022540"/>
    </source>
</evidence>
<sequence length="235" mass="26692">RKVNGLLNQLTAEKLHLISDQIMNVGIDTLPILDAVVTLIFEKGIDEQYLGFVYADLCFKLSAQLPEVQPWIASGPWIAAGSKNNAFRRALLNKCQQEFESIMTLFDEWRARRDTPGKPITAEEEYEHSEMKRRSIGTVAFIGELYSMVIIPETIVQVCLDQLLKKTDDPEEESVEALCKLLAIVGPKLDHPAAAPHMKCYFDRFKTLQAEVKLPSRTRSIVKDLVNLRACKWFL</sequence>
<dbReference type="EMBL" id="KZ996668">
    <property type="protein sequence ID" value="RKO88506.1"/>
    <property type="molecule type" value="Genomic_DNA"/>
</dbReference>
<dbReference type="Pfam" id="PF02854">
    <property type="entry name" value="MIF4G"/>
    <property type="match status" value="1"/>
</dbReference>
<feature type="non-terminal residue" evidence="5">
    <location>
        <position position="235"/>
    </location>
</feature>
<evidence type="ECO:0000256" key="1">
    <source>
        <dbReference type="ARBA" id="ARBA00005775"/>
    </source>
</evidence>